<dbReference type="Pfam" id="PF09335">
    <property type="entry name" value="VTT_dom"/>
    <property type="match status" value="1"/>
</dbReference>
<dbReference type="EMBL" id="JACHLI010000027">
    <property type="protein sequence ID" value="MBB4866364.1"/>
    <property type="molecule type" value="Genomic_DNA"/>
</dbReference>
<dbReference type="AlphaFoldDB" id="A0A7W7KPV7"/>
<dbReference type="InterPro" id="IPR032816">
    <property type="entry name" value="VTT_dom"/>
</dbReference>
<evidence type="ECO:0000256" key="1">
    <source>
        <dbReference type="SAM" id="Phobius"/>
    </source>
</evidence>
<gene>
    <name evidence="3" type="ORF">HNP46_005269</name>
</gene>
<dbReference type="GO" id="GO:0005886">
    <property type="term" value="C:plasma membrane"/>
    <property type="evidence" value="ECO:0007669"/>
    <property type="project" value="UniProtKB-ARBA"/>
</dbReference>
<keyword evidence="1" id="KW-0812">Transmembrane</keyword>
<dbReference type="PANTHER" id="PTHR42709:SF4">
    <property type="entry name" value="INNER MEMBRANE PROTEIN YQAA"/>
    <property type="match status" value="1"/>
</dbReference>
<feature type="transmembrane region" description="Helical" evidence="1">
    <location>
        <begin position="43"/>
        <end position="63"/>
    </location>
</feature>
<accession>A0A7W7KPV7</accession>
<reference evidence="3 4" key="1">
    <citation type="submission" date="2020-08" db="EMBL/GenBank/DDBJ databases">
        <title>Functional genomics of gut bacteria from endangered species of beetles.</title>
        <authorList>
            <person name="Carlos-Shanley C."/>
        </authorList>
    </citation>
    <scope>NUCLEOTIDE SEQUENCE [LARGE SCALE GENOMIC DNA]</scope>
    <source>
        <strain evidence="3 4">S00179</strain>
    </source>
</reference>
<evidence type="ECO:0000259" key="2">
    <source>
        <dbReference type="Pfam" id="PF09335"/>
    </source>
</evidence>
<evidence type="ECO:0000313" key="3">
    <source>
        <dbReference type="EMBL" id="MBB4866364.1"/>
    </source>
</evidence>
<keyword evidence="1" id="KW-1133">Transmembrane helix</keyword>
<dbReference type="RefSeq" id="WP_184594779.1">
    <property type="nucleotide sequence ID" value="NZ_JACHLI010000027.1"/>
</dbReference>
<feature type="transmembrane region" description="Helical" evidence="1">
    <location>
        <begin position="93"/>
        <end position="115"/>
    </location>
</feature>
<sequence length="145" mass="16034">MLSLALAAHFGLFLSAFLAATLLPAQSEAVLVGLLLGGQYPWWSLLLAASLGNVLGSLLNWLLGRGLERWRGRRWFPVSDAALERAQRHYQRLGCWSLLLSWVPVIGDPLTLIAGVMREPLWRFLLLVTLAKVGRYAVLACLTLV</sequence>
<organism evidence="3 4">
    <name type="scientific">Pseudomonas nitroreducens</name>
    <dbReference type="NCBI Taxonomy" id="46680"/>
    <lineage>
        <taxon>Bacteria</taxon>
        <taxon>Pseudomonadati</taxon>
        <taxon>Pseudomonadota</taxon>
        <taxon>Gammaproteobacteria</taxon>
        <taxon>Pseudomonadales</taxon>
        <taxon>Pseudomonadaceae</taxon>
        <taxon>Pseudomonas</taxon>
    </lineage>
</organism>
<comment type="caution">
    <text evidence="3">The sequence shown here is derived from an EMBL/GenBank/DDBJ whole genome shotgun (WGS) entry which is preliminary data.</text>
</comment>
<name>A0A7W7KPV7_PSENT</name>
<feature type="domain" description="VTT" evidence="2">
    <location>
        <begin position="31"/>
        <end position="141"/>
    </location>
</feature>
<dbReference type="Proteomes" id="UP000566995">
    <property type="component" value="Unassembled WGS sequence"/>
</dbReference>
<dbReference type="InterPro" id="IPR051311">
    <property type="entry name" value="DedA_domain"/>
</dbReference>
<proteinExistence type="predicted"/>
<keyword evidence="1" id="KW-0472">Membrane</keyword>
<evidence type="ECO:0000313" key="4">
    <source>
        <dbReference type="Proteomes" id="UP000566995"/>
    </source>
</evidence>
<protein>
    <submittedName>
        <fullName evidence="3">Membrane protein YqaA with SNARE-associated domain</fullName>
    </submittedName>
</protein>
<dbReference type="PANTHER" id="PTHR42709">
    <property type="entry name" value="ALKALINE PHOSPHATASE LIKE PROTEIN"/>
    <property type="match status" value="1"/>
</dbReference>